<evidence type="ECO:0000256" key="1">
    <source>
        <dbReference type="ARBA" id="ARBA00004141"/>
    </source>
</evidence>
<dbReference type="GO" id="GO:0035249">
    <property type="term" value="P:synaptic transmission, glutamatergic"/>
    <property type="evidence" value="ECO:0007669"/>
    <property type="project" value="TreeGrafter"/>
</dbReference>
<keyword evidence="3 6" id="KW-1133">Transmembrane helix</keyword>
<feature type="domain" description="Major facilitator superfamily (MFS) profile" evidence="7">
    <location>
        <begin position="50"/>
        <end position="475"/>
    </location>
</feature>
<reference evidence="8" key="1">
    <citation type="submission" date="2023-07" db="EMBL/GenBank/DDBJ databases">
        <authorList>
            <consortium name="CYATHOMIX"/>
        </authorList>
    </citation>
    <scope>NUCLEOTIDE SEQUENCE</scope>
    <source>
        <strain evidence="8">N/A</strain>
    </source>
</reference>
<feature type="transmembrane region" description="Helical" evidence="6">
    <location>
        <begin position="223"/>
        <end position="240"/>
    </location>
</feature>
<evidence type="ECO:0000256" key="3">
    <source>
        <dbReference type="ARBA" id="ARBA00022989"/>
    </source>
</evidence>
<feature type="transmembrane region" description="Helical" evidence="6">
    <location>
        <begin position="129"/>
        <end position="150"/>
    </location>
</feature>
<comment type="caution">
    <text evidence="8">The sequence shown here is derived from an EMBL/GenBank/DDBJ whole genome shotgun (WGS) entry which is preliminary data.</text>
</comment>
<dbReference type="Proteomes" id="UP001176961">
    <property type="component" value="Unassembled WGS sequence"/>
</dbReference>
<dbReference type="EMBL" id="CATQJL010000223">
    <property type="protein sequence ID" value="CAJ0597838.1"/>
    <property type="molecule type" value="Genomic_DNA"/>
</dbReference>
<evidence type="ECO:0000256" key="2">
    <source>
        <dbReference type="ARBA" id="ARBA00022692"/>
    </source>
</evidence>
<comment type="subcellular location">
    <subcellularLocation>
        <location evidence="1">Membrane</location>
        <topology evidence="1">Multi-pass membrane protein</topology>
    </subcellularLocation>
</comment>
<feature type="transmembrane region" description="Helical" evidence="6">
    <location>
        <begin position="156"/>
        <end position="180"/>
    </location>
</feature>
<feature type="transmembrane region" description="Helical" evidence="6">
    <location>
        <begin position="192"/>
        <end position="217"/>
    </location>
</feature>
<dbReference type="InterPro" id="IPR050382">
    <property type="entry name" value="MFS_Na/Anion_cotransporter"/>
</dbReference>
<feature type="region of interest" description="Disordered" evidence="5">
    <location>
        <begin position="503"/>
        <end position="561"/>
    </location>
</feature>
<feature type="compositionally biased region" description="Polar residues" evidence="5">
    <location>
        <begin position="527"/>
        <end position="536"/>
    </location>
</feature>
<evidence type="ECO:0000256" key="5">
    <source>
        <dbReference type="SAM" id="MobiDB-lite"/>
    </source>
</evidence>
<keyword evidence="4 6" id="KW-0472">Membrane</keyword>
<dbReference type="GO" id="GO:0050803">
    <property type="term" value="P:regulation of synapse structure or activity"/>
    <property type="evidence" value="ECO:0007669"/>
    <property type="project" value="TreeGrafter"/>
</dbReference>
<dbReference type="GO" id="GO:0060076">
    <property type="term" value="C:excitatory synapse"/>
    <property type="evidence" value="ECO:0007669"/>
    <property type="project" value="TreeGrafter"/>
</dbReference>
<feature type="compositionally biased region" description="Basic and acidic residues" evidence="5">
    <location>
        <begin position="510"/>
        <end position="526"/>
    </location>
</feature>
<dbReference type="GO" id="GO:0005313">
    <property type="term" value="F:L-glutamate transmembrane transporter activity"/>
    <property type="evidence" value="ECO:0007669"/>
    <property type="project" value="TreeGrafter"/>
</dbReference>
<keyword evidence="2 6" id="KW-0812">Transmembrane</keyword>
<dbReference type="GO" id="GO:0030672">
    <property type="term" value="C:synaptic vesicle membrane"/>
    <property type="evidence" value="ECO:0007669"/>
    <property type="project" value="TreeGrafter"/>
</dbReference>
<dbReference type="FunFam" id="1.20.1250.20:FF:000226">
    <property type="entry name" value="Vesicular GLUtamate transporter"/>
    <property type="match status" value="1"/>
</dbReference>
<keyword evidence="9" id="KW-1185">Reference proteome</keyword>
<feature type="transmembrane region" description="Helical" evidence="6">
    <location>
        <begin position="324"/>
        <end position="342"/>
    </location>
</feature>
<feature type="transmembrane region" description="Helical" evidence="6">
    <location>
        <begin position="281"/>
        <end position="304"/>
    </location>
</feature>
<dbReference type="GO" id="GO:0098700">
    <property type="term" value="P:neurotransmitter loading into synaptic vesicle"/>
    <property type="evidence" value="ECO:0007669"/>
    <property type="project" value="TreeGrafter"/>
</dbReference>
<dbReference type="FunFam" id="1.20.1250.20:FF:000781">
    <property type="entry name" value="Vesicular GLUtamate transporter"/>
    <property type="match status" value="1"/>
</dbReference>
<dbReference type="InterPro" id="IPR011701">
    <property type="entry name" value="MFS"/>
</dbReference>
<dbReference type="InterPro" id="IPR020846">
    <property type="entry name" value="MFS_dom"/>
</dbReference>
<evidence type="ECO:0000256" key="6">
    <source>
        <dbReference type="SAM" id="Phobius"/>
    </source>
</evidence>
<dbReference type="Gene3D" id="1.20.1250.20">
    <property type="entry name" value="MFS general substrate transporter like domains"/>
    <property type="match status" value="2"/>
</dbReference>
<sequence>MVTTRSIRKAGEFLSNSVRRTFSTKKWEHKEQLHSLTETNRFFLKKVRWQISILAHIGFAISFGIRSNFGVAKNRMTKNFTDAWGENHEPEFNWSPIEVGWLESSFFYGYAISQVPAGIIAAKVAPNKLFCIGVFIASVLNLLISFSFQYHPLTDVAVMVMMGIQGLALGVIYPAMHGVWRYWAPPLERSKLATTTFCGSYVGVMIGLPLNGFLIYFSWSTPFYAFGIAGVLWSILWCMVSARSPAEHHYITEEERTYITEKVGKVATGNMTLTTLPWKSIMFSLPVWAIIVCNFCRSWTFFYLMNNQLTYMKDVLHLEIKHGGLISALPQLTMTIVVLSSGQMADWLRATGKMNTGPVRKMFNTLGFGGEAIFLALLAFIHDPTLAVTCLVIAAALSGMSIAGFNVNHFDIAPRYASILMGLSNGIGALAGMQSYITQHLTANDPSGWKYCFLLAMCIDIFGIAFFLIFGKGEIQDWAKEPEPEETMGEFVRRISTLVRNMSSRRRAKGKETDINYARMEEERNNSSEMKPQKQLTDNDEKDPPKIDTSEISKIPDRPEV</sequence>
<dbReference type="GO" id="GO:0005326">
    <property type="term" value="F:neurotransmitter transmembrane transporter activity"/>
    <property type="evidence" value="ECO:0007669"/>
    <property type="project" value="TreeGrafter"/>
</dbReference>
<gene>
    <name evidence="8" type="ORF">CYNAS_LOCUS9821</name>
</gene>
<evidence type="ECO:0000256" key="4">
    <source>
        <dbReference type="ARBA" id="ARBA00023136"/>
    </source>
</evidence>
<name>A0AA36GT78_CYLNA</name>
<dbReference type="SUPFAM" id="SSF103473">
    <property type="entry name" value="MFS general substrate transporter"/>
    <property type="match status" value="1"/>
</dbReference>
<feature type="transmembrane region" description="Helical" evidence="6">
    <location>
        <begin position="363"/>
        <end position="380"/>
    </location>
</feature>
<dbReference type="PROSITE" id="PS50850">
    <property type="entry name" value="MFS"/>
    <property type="match status" value="1"/>
</dbReference>
<dbReference type="AlphaFoldDB" id="A0AA36GT78"/>
<evidence type="ECO:0000313" key="8">
    <source>
        <dbReference type="EMBL" id="CAJ0597838.1"/>
    </source>
</evidence>
<dbReference type="Pfam" id="PF07690">
    <property type="entry name" value="MFS_1"/>
    <property type="match status" value="1"/>
</dbReference>
<dbReference type="PANTHER" id="PTHR11662">
    <property type="entry name" value="SOLUTE CARRIER FAMILY 17"/>
    <property type="match status" value="1"/>
</dbReference>
<feature type="transmembrane region" description="Helical" evidence="6">
    <location>
        <begin position="417"/>
        <end position="436"/>
    </location>
</feature>
<evidence type="ECO:0000259" key="7">
    <source>
        <dbReference type="PROSITE" id="PS50850"/>
    </source>
</evidence>
<accession>A0AA36GT78</accession>
<evidence type="ECO:0000313" key="9">
    <source>
        <dbReference type="Proteomes" id="UP001176961"/>
    </source>
</evidence>
<feature type="transmembrane region" description="Helical" evidence="6">
    <location>
        <begin position="448"/>
        <end position="470"/>
    </location>
</feature>
<dbReference type="PANTHER" id="PTHR11662:SF206">
    <property type="entry name" value="MAJOR FACILITATOR SUPERFAMILY (MFS) PROFILE DOMAIN-CONTAINING PROTEIN-RELATED"/>
    <property type="match status" value="1"/>
</dbReference>
<organism evidence="8 9">
    <name type="scientific">Cylicocyclus nassatus</name>
    <name type="common">Nematode worm</name>
    <dbReference type="NCBI Taxonomy" id="53992"/>
    <lineage>
        <taxon>Eukaryota</taxon>
        <taxon>Metazoa</taxon>
        <taxon>Ecdysozoa</taxon>
        <taxon>Nematoda</taxon>
        <taxon>Chromadorea</taxon>
        <taxon>Rhabditida</taxon>
        <taxon>Rhabditina</taxon>
        <taxon>Rhabditomorpha</taxon>
        <taxon>Strongyloidea</taxon>
        <taxon>Strongylidae</taxon>
        <taxon>Cylicocyclus</taxon>
    </lineage>
</organism>
<feature type="compositionally biased region" description="Basic and acidic residues" evidence="5">
    <location>
        <begin position="537"/>
        <end position="561"/>
    </location>
</feature>
<proteinExistence type="predicted"/>
<protein>
    <recommendedName>
        <fullName evidence="7">Major facilitator superfamily (MFS) profile domain-containing protein</fullName>
    </recommendedName>
</protein>
<feature type="transmembrane region" description="Helical" evidence="6">
    <location>
        <begin position="386"/>
        <end position="405"/>
    </location>
</feature>
<dbReference type="InterPro" id="IPR036259">
    <property type="entry name" value="MFS_trans_sf"/>
</dbReference>